<gene>
    <name evidence="1" type="ORF">CURHAP_LOCUS44518</name>
</gene>
<name>A0A6J5VCR8_PRUAR</name>
<reference evidence="1 2" key="1">
    <citation type="submission" date="2020-05" db="EMBL/GenBank/DDBJ databases">
        <authorList>
            <person name="Campoy J."/>
            <person name="Schneeberger K."/>
            <person name="Spophaly S."/>
        </authorList>
    </citation>
    <scope>NUCLEOTIDE SEQUENCE [LARGE SCALE GENOMIC DNA]</scope>
    <source>
        <strain evidence="1">PruArmRojPasFocal</strain>
    </source>
</reference>
<organism evidence="1 2">
    <name type="scientific">Prunus armeniaca</name>
    <name type="common">Apricot</name>
    <name type="synonym">Armeniaca vulgaris</name>
    <dbReference type="NCBI Taxonomy" id="36596"/>
    <lineage>
        <taxon>Eukaryota</taxon>
        <taxon>Viridiplantae</taxon>
        <taxon>Streptophyta</taxon>
        <taxon>Embryophyta</taxon>
        <taxon>Tracheophyta</taxon>
        <taxon>Spermatophyta</taxon>
        <taxon>Magnoliopsida</taxon>
        <taxon>eudicotyledons</taxon>
        <taxon>Gunneridae</taxon>
        <taxon>Pentapetalae</taxon>
        <taxon>rosids</taxon>
        <taxon>fabids</taxon>
        <taxon>Rosales</taxon>
        <taxon>Rosaceae</taxon>
        <taxon>Amygdaloideae</taxon>
        <taxon>Amygdaleae</taxon>
        <taxon>Prunus</taxon>
    </lineage>
</organism>
<evidence type="ECO:0000313" key="1">
    <source>
        <dbReference type="EMBL" id="CAB4286800.1"/>
    </source>
</evidence>
<dbReference type="Proteomes" id="UP000507222">
    <property type="component" value="Unassembled WGS sequence"/>
</dbReference>
<accession>A0A6J5VCR8</accession>
<proteinExistence type="predicted"/>
<protein>
    <submittedName>
        <fullName evidence="1">Uncharacterized protein</fullName>
    </submittedName>
</protein>
<dbReference type="EMBL" id="CAEKDK010000007">
    <property type="protein sequence ID" value="CAB4286800.1"/>
    <property type="molecule type" value="Genomic_DNA"/>
</dbReference>
<dbReference type="AlphaFoldDB" id="A0A6J5VCR8"/>
<sequence>MLYQPSMGAGADTSEASTHKYAGSSFFRGDVCRPIAAPMNESMFQLVISEWAFPLVDALSKITSTGAMTYAFIQAIERGHGNTYGNMLNAMQSSIRNTHKDHGGGIVTSLISMLLTGGSLGGLRQI</sequence>
<evidence type="ECO:0000313" key="2">
    <source>
        <dbReference type="Proteomes" id="UP000507222"/>
    </source>
</evidence>